<dbReference type="SUPFAM" id="SSF50630">
    <property type="entry name" value="Acid proteases"/>
    <property type="match status" value="1"/>
</dbReference>
<evidence type="ECO:0000256" key="1">
    <source>
        <dbReference type="ARBA" id="ARBA00022670"/>
    </source>
</evidence>
<dbReference type="SUPFAM" id="SSF56672">
    <property type="entry name" value="DNA/RNA polymerases"/>
    <property type="match status" value="1"/>
</dbReference>
<dbReference type="PROSITE" id="PS50878">
    <property type="entry name" value="RT_POL"/>
    <property type="match status" value="1"/>
</dbReference>
<dbReference type="Pfam" id="PF08284">
    <property type="entry name" value="RVP_2"/>
    <property type="match status" value="1"/>
</dbReference>
<dbReference type="CDD" id="cd00303">
    <property type="entry name" value="retropepsin_like"/>
    <property type="match status" value="1"/>
</dbReference>
<accession>A0AAQ3X3B2</accession>
<reference evidence="9 10" key="1">
    <citation type="submission" date="2024-02" db="EMBL/GenBank/DDBJ databases">
        <title>High-quality chromosome-scale genome assembly of Pensacola bahiagrass (Paspalum notatum Flugge var. saurae).</title>
        <authorList>
            <person name="Vega J.M."/>
            <person name="Podio M."/>
            <person name="Orjuela J."/>
            <person name="Siena L.A."/>
            <person name="Pessino S.C."/>
            <person name="Combes M.C."/>
            <person name="Mariac C."/>
            <person name="Albertini E."/>
            <person name="Pupilli F."/>
            <person name="Ortiz J.P.A."/>
            <person name="Leblanc O."/>
        </authorList>
    </citation>
    <scope>NUCLEOTIDE SEQUENCE [LARGE SCALE GENOMIC DNA]</scope>
    <source>
        <strain evidence="9">R1</strain>
        <tissue evidence="9">Leaf</tissue>
    </source>
</reference>
<protein>
    <recommendedName>
        <fullName evidence="8">Reverse transcriptase domain-containing protein</fullName>
    </recommendedName>
</protein>
<dbReference type="CDD" id="cd01647">
    <property type="entry name" value="RT_LTR"/>
    <property type="match status" value="1"/>
</dbReference>
<dbReference type="Proteomes" id="UP001341281">
    <property type="component" value="Chromosome 07"/>
</dbReference>
<dbReference type="GO" id="GO:0004519">
    <property type="term" value="F:endonuclease activity"/>
    <property type="evidence" value="ECO:0007669"/>
    <property type="project" value="UniProtKB-KW"/>
</dbReference>
<dbReference type="Gene3D" id="2.40.70.10">
    <property type="entry name" value="Acid Proteases"/>
    <property type="match status" value="1"/>
</dbReference>
<keyword evidence="1" id="KW-0645">Protease</keyword>
<proteinExistence type="predicted"/>
<evidence type="ECO:0000313" key="10">
    <source>
        <dbReference type="Proteomes" id="UP001341281"/>
    </source>
</evidence>
<dbReference type="InterPro" id="IPR021109">
    <property type="entry name" value="Peptidase_aspartic_dom_sf"/>
</dbReference>
<dbReference type="AlphaFoldDB" id="A0AAQ3X3B2"/>
<evidence type="ECO:0000256" key="7">
    <source>
        <dbReference type="ARBA" id="ARBA00022918"/>
    </source>
</evidence>
<dbReference type="InterPro" id="IPR043128">
    <property type="entry name" value="Rev_trsase/Diguanyl_cyclase"/>
</dbReference>
<keyword evidence="7" id="KW-0695">RNA-directed DNA polymerase</keyword>
<evidence type="ECO:0000259" key="8">
    <source>
        <dbReference type="PROSITE" id="PS50878"/>
    </source>
</evidence>
<keyword evidence="3" id="KW-0548">Nucleotidyltransferase</keyword>
<dbReference type="EMBL" id="CP144751">
    <property type="protein sequence ID" value="WVZ83967.1"/>
    <property type="molecule type" value="Genomic_DNA"/>
</dbReference>
<dbReference type="InterPro" id="IPR001969">
    <property type="entry name" value="Aspartic_peptidase_AS"/>
</dbReference>
<evidence type="ECO:0000256" key="5">
    <source>
        <dbReference type="ARBA" id="ARBA00022759"/>
    </source>
</evidence>
<dbReference type="GO" id="GO:0006508">
    <property type="term" value="P:proteolysis"/>
    <property type="evidence" value="ECO:0007669"/>
    <property type="project" value="UniProtKB-KW"/>
</dbReference>
<dbReference type="Gene3D" id="3.30.70.270">
    <property type="match status" value="2"/>
</dbReference>
<dbReference type="Pfam" id="PF00078">
    <property type="entry name" value="RVT_1"/>
    <property type="match status" value="1"/>
</dbReference>
<keyword evidence="2" id="KW-0808">Transferase</keyword>
<dbReference type="PANTHER" id="PTHR37984:SF5">
    <property type="entry name" value="PROTEIN NYNRIN-LIKE"/>
    <property type="match status" value="1"/>
</dbReference>
<keyword evidence="10" id="KW-1185">Reference proteome</keyword>
<feature type="domain" description="Reverse transcriptase" evidence="8">
    <location>
        <begin position="284"/>
        <end position="463"/>
    </location>
</feature>
<keyword evidence="5" id="KW-0255">Endonuclease</keyword>
<dbReference type="InterPro" id="IPR050951">
    <property type="entry name" value="Retrovirus_Pol_polyprotein"/>
</dbReference>
<evidence type="ECO:0000256" key="4">
    <source>
        <dbReference type="ARBA" id="ARBA00022722"/>
    </source>
</evidence>
<dbReference type="PANTHER" id="PTHR37984">
    <property type="entry name" value="PROTEIN CBG26694"/>
    <property type="match status" value="1"/>
</dbReference>
<keyword evidence="4" id="KW-0540">Nuclease</keyword>
<dbReference type="InterPro" id="IPR043502">
    <property type="entry name" value="DNA/RNA_pol_sf"/>
</dbReference>
<evidence type="ECO:0000256" key="6">
    <source>
        <dbReference type="ARBA" id="ARBA00022801"/>
    </source>
</evidence>
<gene>
    <name evidence="9" type="ORF">U9M48_031053</name>
</gene>
<dbReference type="FunFam" id="3.30.70.270:FF:000020">
    <property type="entry name" value="Transposon Tf2-6 polyprotein-like Protein"/>
    <property type="match status" value="1"/>
</dbReference>
<dbReference type="GO" id="GO:0003964">
    <property type="term" value="F:RNA-directed DNA polymerase activity"/>
    <property type="evidence" value="ECO:0007669"/>
    <property type="project" value="UniProtKB-KW"/>
</dbReference>
<name>A0AAQ3X3B2_PASNO</name>
<sequence length="536" mass="61142">METCAKKPRDQLNVLALNDLDKEISEEVLNQLAVEDAIAEDFSNLSLHAIAGTESHGCFKLRAIVNKKVMLLLVDSGSSHIFISSSFVNTAGLHTTPALTKQVKVANGDTLTSDKVIPALECWCQGYTLKWDLRVLDMEAYDGILGFDWLEQHSLMICDWEAKTLQFQMDQQTVKLQGILSAQTEVSSITGDQFFKWLKGNDVWALALFHVSDSNEPSVVPPEILNLLDRYQDVFQGSHTLPPPRDLEYMTIIFLYCQMLCLSTPYGYSPLHKSGIERQVKELLAAGLITHSSSPFASPVLLVQKKDGCWRMCVDYTKLNALTIKNRFTLPIIEDILAEFSPAQYFTKLDMKYGYHQVRMHPENEHKTTFKTHHGHYRFKVMPFGLTNAPATFQCIMNEMLSPYLRKFVLVFLDDILIFSTSLDQHISHLSMVFDKLREHQLYLKSRKCSFTQKSVEYLGHVISQEGVATDPTKTAAMVEWPQPTSMTELRAFLGLINYYRRFVKHYGLIAKPLTQILKLKQFQWSDVAEQSFLTL</sequence>
<dbReference type="PROSITE" id="PS00141">
    <property type="entry name" value="ASP_PROTEASE"/>
    <property type="match status" value="1"/>
</dbReference>
<dbReference type="GO" id="GO:0004190">
    <property type="term" value="F:aspartic-type endopeptidase activity"/>
    <property type="evidence" value="ECO:0007669"/>
    <property type="project" value="InterPro"/>
</dbReference>
<organism evidence="9 10">
    <name type="scientific">Paspalum notatum var. saurae</name>
    <dbReference type="NCBI Taxonomy" id="547442"/>
    <lineage>
        <taxon>Eukaryota</taxon>
        <taxon>Viridiplantae</taxon>
        <taxon>Streptophyta</taxon>
        <taxon>Embryophyta</taxon>
        <taxon>Tracheophyta</taxon>
        <taxon>Spermatophyta</taxon>
        <taxon>Magnoliopsida</taxon>
        <taxon>Liliopsida</taxon>
        <taxon>Poales</taxon>
        <taxon>Poaceae</taxon>
        <taxon>PACMAD clade</taxon>
        <taxon>Panicoideae</taxon>
        <taxon>Andropogonodae</taxon>
        <taxon>Paspaleae</taxon>
        <taxon>Paspalinae</taxon>
        <taxon>Paspalum</taxon>
    </lineage>
</organism>
<evidence type="ECO:0000256" key="3">
    <source>
        <dbReference type="ARBA" id="ARBA00022695"/>
    </source>
</evidence>
<keyword evidence="6" id="KW-0378">Hydrolase</keyword>
<evidence type="ECO:0000256" key="2">
    <source>
        <dbReference type="ARBA" id="ARBA00022679"/>
    </source>
</evidence>
<dbReference type="Gene3D" id="3.10.10.10">
    <property type="entry name" value="HIV Type 1 Reverse Transcriptase, subunit A, domain 1"/>
    <property type="match status" value="1"/>
</dbReference>
<dbReference type="FunFam" id="3.10.10.10:FF:000007">
    <property type="entry name" value="Retrovirus-related Pol polyprotein from transposon 17.6-like Protein"/>
    <property type="match status" value="1"/>
</dbReference>
<evidence type="ECO:0000313" key="9">
    <source>
        <dbReference type="EMBL" id="WVZ83967.1"/>
    </source>
</evidence>
<dbReference type="InterPro" id="IPR000477">
    <property type="entry name" value="RT_dom"/>
</dbReference>